<reference evidence="1" key="1">
    <citation type="submission" date="2021-05" db="EMBL/GenBank/DDBJ databases">
        <authorList>
            <person name="Pietrasiak N."/>
            <person name="Ward R."/>
            <person name="Stajich J.E."/>
            <person name="Kurbessoian T."/>
        </authorList>
    </citation>
    <scope>NUCLEOTIDE SEQUENCE</scope>
    <source>
        <strain evidence="1">UHER 2000/2452</strain>
    </source>
</reference>
<comment type="caution">
    <text evidence="1">The sequence shown here is derived from an EMBL/GenBank/DDBJ whole genome shotgun (WGS) entry which is preliminary data.</text>
</comment>
<proteinExistence type="predicted"/>
<organism evidence="1 2">
    <name type="scientific">Drouetiella hepatica Uher 2000/2452</name>
    <dbReference type="NCBI Taxonomy" id="904376"/>
    <lineage>
        <taxon>Bacteria</taxon>
        <taxon>Bacillati</taxon>
        <taxon>Cyanobacteriota</taxon>
        <taxon>Cyanophyceae</taxon>
        <taxon>Oculatellales</taxon>
        <taxon>Oculatellaceae</taxon>
        <taxon>Drouetiella</taxon>
    </lineage>
</organism>
<dbReference type="EMBL" id="JAHHHD010000038">
    <property type="protein sequence ID" value="MBW4661492.1"/>
    <property type="molecule type" value="Genomic_DNA"/>
</dbReference>
<protein>
    <submittedName>
        <fullName evidence="1">Uncharacterized protein</fullName>
    </submittedName>
</protein>
<evidence type="ECO:0000313" key="2">
    <source>
        <dbReference type="Proteomes" id="UP000757435"/>
    </source>
</evidence>
<accession>A0A951UPH9</accession>
<reference evidence="1" key="2">
    <citation type="journal article" date="2022" name="Microbiol. Resour. Announc.">
        <title>Metagenome Sequencing to Explore Phylogenomics of Terrestrial Cyanobacteria.</title>
        <authorList>
            <person name="Ward R.D."/>
            <person name="Stajich J.E."/>
            <person name="Johansen J.R."/>
            <person name="Huntemann M."/>
            <person name="Clum A."/>
            <person name="Foster B."/>
            <person name="Foster B."/>
            <person name="Roux S."/>
            <person name="Palaniappan K."/>
            <person name="Varghese N."/>
            <person name="Mukherjee S."/>
            <person name="Reddy T.B.K."/>
            <person name="Daum C."/>
            <person name="Copeland A."/>
            <person name="Chen I.A."/>
            <person name="Ivanova N.N."/>
            <person name="Kyrpides N.C."/>
            <person name="Shapiro N."/>
            <person name="Eloe-Fadrosh E.A."/>
            <person name="Pietrasiak N."/>
        </authorList>
    </citation>
    <scope>NUCLEOTIDE SEQUENCE</scope>
    <source>
        <strain evidence="1">UHER 2000/2452</strain>
    </source>
</reference>
<evidence type="ECO:0000313" key="1">
    <source>
        <dbReference type="EMBL" id="MBW4661492.1"/>
    </source>
</evidence>
<gene>
    <name evidence="1" type="ORF">KME15_22700</name>
</gene>
<dbReference type="AlphaFoldDB" id="A0A951UPH9"/>
<sequence length="156" mass="17848">MLQPVYFELEMNPTLPFPALAPTTHPIAAKPIAATALETYHAVQQADRIRSLDRSVKVGEIELKDRSRWWKIKVRWTVKMGHFLQFEEISGESQTFCALVNSLNKGDRLITPDEWEIFAMLVDDRRNYALRMGAQKCLSRLIHAPKTPERNAATKG</sequence>
<dbReference type="Proteomes" id="UP000757435">
    <property type="component" value="Unassembled WGS sequence"/>
</dbReference>
<name>A0A951UPH9_9CYAN</name>